<evidence type="ECO:0000313" key="7">
    <source>
        <dbReference type="EMBL" id="KAJ1918213.1"/>
    </source>
</evidence>
<evidence type="ECO:0000256" key="1">
    <source>
        <dbReference type="ARBA" id="ARBA00022729"/>
    </source>
</evidence>
<keyword evidence="8" id="KW-1185">Reference proteome</keyword>
<feature type="compositionally biased region" description="Polar residues" evidence="4">
    <location>
        <begin position="87"/>
        <end position="101"/>
    </location>
</feature>
<dbReference type="Gene3D" id="2.60.120.200">
    <property type="match status" value="1"/>
</dbReference>
<dbReference type="GO" id="GO:0005975">
    <property type="term" value="P:carbohydrate metabolic process"/>
    <property type="evidence" value="ECO:0007669"/>
    <property type="project" value="InterPro"/>
</dbReference>
<protein>
    <recommendedName>
        <fullName evidence="6">GH16 domain-containing protein</fullName>
    </recommendedName>
</protein>
<evidence type="ECO:0000259" key="6">
    <source>
        <dbReference type="PROSITE" id="PS51762"/>
    </source>
</evidence>
<dbReference type="InterPro" id="IPR050546">
    <property type="entry name" value="Glycosyl_Hydrlase_16"/>
</dbReference>
<keyword evidence="2" id="KW-0378">Hydrolase</keyword>
<dbReference type="PANTHER" id="PTHR10963:SF22">
    <property type="entry name" value="GLYCOSIDASE CRH2-RELATED"/>
    <property type="match status" value="1"/>
</dbReference>
<keyword evidence="5" id="KW-0472">Membrane</keyword>
<feature type="transmembrane region" description="Helical" evidence="5">
    <location>
        <begin position="6"/>
        <end position="23"/>
    </location>
</feature>
<dbReference type="AlphaFoldDB" id="A0A9W7ZXI3"/>
<dbReference type="Pfam" id="PF00722">
    <property type="entry name" value="Glyco_hydro_16"/>
    <property type="match status" value="1"/>
</dbReference>
<evidence type="ECO:0000256" key="4">
    <source>
        <dbReference type="SAM" id="MobiDB-lite"/>
    </source>
</evidence>
<evidence type="ECO:0000256" key="3">
    <source>
        <dbReference type="ARBA" id="ARBA00023295"/>
    </source>
</evidence>
<feature type="region of interest" description="Disordered" evidence="4">
    <location>
        <begin position="58"/>
        <end position="111"/>
    </location>
</feature>
<accession>A0A9W7ZXI3</accession>
<comment type="caution">
    <text evidence="7">The sequence shown here is derived from an EMBL/GenBank/DDBJ whole genome shotgun (WGS) entry which is preliminary data.</text>
</comment>
<gene>
    <name evidence="7" type="ORF">H4219_002770</name>
</gene>
<keyword evidence="5" id="KW-1133">Transmembrane helix</keyword>
<organism evidence="7 8">
    <name type="scientific">Mycoemilia scoparia</name>
    <dbReference type="NCBI Taxonomy" id="417184"/>
    <lineage>
        <taxon>Eukaryota</taxon>
        <taxon>Fungi</taxon>
        <taxon>Fungi incertae sedis</taxon>
        <taxon>Zoopagomycota</taxon>
        <taxon>Kickxellomycotina</taxon>
        <taxon>Kickxellomycetes</taxon>
        <taxon>Kickxellales</taxon>
        <taxon>Kickxellaceae</taxon>
        <taxon>Mycoemilia</taxon>
    </lineage>
</organism>
<keyword evidence="3" id="KW-0326">Glycosidase</keyword>
<name>A0A9W7ZXI3_9FUNG</name>
<proteinExistence type="predicted"/>
<sequence>MFKASFLWLVPAMAIILGFRWMMQPASIYNNYTSGRSWVKRSNDNGVVTLVVITPPPMDSLPTDIGSHKGNQGNDNEDDSGEDQKQPEQQPPSNTQVSKPSSPTPPATCNEETIDFSQESSLDQVNLSWCPHNTYIKDGAMHWRLTQECGTTVLYPKTLKYGKVEGRIKSAAGSGVVTAFLLIGPAPSDEIDFEWVGKSTDSVQSMYYVLAHAIDVNPQMHRAMNGSSAADMTSTYHNYALELKEDEVNWYLDGTKVRSIKNSPPTPFPSSANQVRMGIWDGTHTSGWAGAVDWSKGPFEASIQWLKFTPYC</sequence>
<keyword evidence="5" id="KW-0812">Transmembrane</keyword>
<dbReference type="InterPro" id="IPR000757">
    <property type="entry name" value="Beta-glucanase-like"/>
</dbReference>
<feature type="domain" description="GH16" evidence="6">
    <location>
        <begin position="97"/>
        <end position="303"/>
    </location>
</feature>
<dbReference type="Proteomes" id="UP001150538">
    <property type="component" value="Unassembled WGS sequence"/>
</dbReference>
<dbReference type="SUPFAM" id="SSF49899">
    <property type="entry name" value="Concanavalin A-like lectins/glucanases"/>
    <property type="match status" value="1"/>
</dbReference>
<evidence type="ECO:0000256" key="2">
    <source>
        <dbReference type="ARBA" id="ARBA00022801"/>
    </source>
</evidence>
<evidence type="ECO:0000313" key="8">
    <source>
        <dbReference type="Proteomes" id="UP001150538"/>
    </source>
</evidence>
<dbReference type="OrthoDB" id="4781at2759"/>
<dbReference type="PANTHER" id="PTHR10963">
    <property type="entry name" value="GLYCOSYL HYDROLASE-RELATED"/>
    <property type="match status" value="1"/>
</dbReference>
<keyword evidence="1" id="KW-0732">Signal</keyword>
<reference evidence="7" key="1">
    <citation type="submission" date="2022-07" db="EMBL/GenBank/DDBJ databases">
        <title>Phylogenomic reconstructions and comparative analyses of Kickxellomycotina fungi.</title>
        <authorList>
            <person name="Reynolds N.K."/>
            <person name="Stajich J.E."/>
            <person name="Barry K."/>
            <person name="Grigoriev I.V."/>
            <person name="Crous P."/>
            <person name="Smith M.E."/>
        </authorList>
    </citation>
    <scope>NUCLEOTIDE SEQUENCE</scope>
    <source>
        <strain evidence="7">NBRC 100468</strain>
    </source>
</reference>
<dbReference type="GO" id="GO:0004553">
    <property type="term" value="F:hydrolase activity, hydrolyzing O-glycosyl compounds"/>
    <property type="evidence" value="ECO:0007669"/>
    <property type="project" value="InterPro"/>
</dbReference>
<dbReference type="EMBL" id="JANBPU010000051">
    <property type="protein sequence ID" value="KAJ1918213.1"/>
    <property type="molecule type" value="Genomic_DNA"/>
</dbReference>
<dbReference type="InterPro" id="IPR013320">
    <property type="entry name" value="ConA-like_dom_sf"/>
</dbReference>
<evidence type="ECO:0000256" key="5">
    <source>
        <dbReference type="SAM" id="Phobius"/>
    </source>
</evidence>
<dbReference type="PROSITE" id="PS51762">
    <property type="entry name" value="GH16_2"/>
    <property type="match status" value="1"/>
</dbReference>